<dbReference type="AlphaFoldDB" id="A0A8E0S1W2"/>
<keyword evidence="4" id="KW-0547">Nucleotide-binding</keyword>
<dbReference type="PANTHER" id="PTHR19229">
    <property type="entry name" value="ATP-BINDING CASSETTE TRANSPORTER SUBFAMILY A ABCA"/>
    <property type="match status" value="1"/>
</dbReference>
<keyword evidence="5" id="KW-1185">Reference proteome</keyword>
<dbReference type="InterPro" id="IPR003439">
    <property type="entry name" value="ABC_transporter-like_ATP-bd"/>
</dbReference>
<evidence type="ECO:0000259" key="3">
    <source>
        <dbReference type="Pfam" id="PF00005"/>
    </source>
</evidence>
<dbReference type="OrthoDB" id="6139986at2759"/>
<dbReference type="InterPro" id="IPR026082">
    <property type="entry name" value="ABCA"/>
</dbReference>
<dbReference type="Gene3D" id="3.40.50.300">
    <property type="entry name" value="P-loop containing nucleotide triphosphate hydrolases"/>
    <property type="match status" value="1"/>
</dbReference>
<keyword evidence="4" id="KW-0067">ATP-binding</keyword>
<dbReference type="SUPFAM" id="SSF52540">
    <property type="entry name" value="P-loop containing nucleoside triphosphate hydrolases"/>
    <property type="match status" value="1"/>
</dbReference>
<dbReference type="Proteomes" id="UP000728185">
    <property type="component" value="Unassembled WGS sequence"/>
</dbReference>
<dbReference type="Pfam" id="PF00005">
    <property type="entry name" value="ABC_tran"/>
    <property type="match status" value="1"/>
</dbReference>
<dbReference type="GO" id="GO:0005319">
    <property type="term" value="F:lipid transporter activity"/>
    <property type="evidence" value="ECO:0007669"/>
    <property type="project" value="TreeGrafter"/>
</dbReference>
<proteinExistence type="predicted"/>
<dbReference type="EMBL" id="LUCM01001777">
    <property type="protein sequence ID" value="KAA0198386.1"/>
    <property type="molecule type" value="Genomic_DNA"/>
</dbReference>
<comment type="caution">
    <text evidence="4">The sequence shown here is derived from an EMBL/GenBank/DDBJ whole genome shotgun (WGS) entry which is preliminary data.</text>
</comment>
<accession>A0A8E0S1W2</accession>
<organism evidence="4 5">
    <name type="scientific">Fasciolopsis buskii</name>
    <dbReference type="NCBI Taxonomy" id="27845"/>
    <lineage>
        <taxon>Eukaryota</taxon>
        <taxon>Metazoa</taxon>
        <taxon>Spiralia</taxon>
        <taxon>Lophotrochozoa</taxon>
        <taxon>Platyhelminthes</taxon>
        <taxon>Trematoda</taxon>
        <taxon>Digenea</taxon>
        <taxon>Plagiorchiida</taxon>
        <taxon>Echinostomata</taxon>
        <taxon>Echinostomatoidea</taxon>
        <taxon>Fasciolidae</taxon>
        <taxon>Fasciolopsis</taxon>
    </lineage>
</organism>
<evidence type="ECO:0000313" key="4">
    <source>
        <dbReference type="EMBL" id="KAA0198386.1"/>
    </source>
</evidence>
<feature type="domain" description="ABC transporter" evidence="3">
    <location>
        <begin position="7"/>
        <end position="48"/>
    </location>
</feature>
<evidence type="ECO:0000256" key="2">
    <source>
        <dbReference type="ARBA" id="ARBA00022737"/>
    </source>
</evidence>
<gene>
    <name evidence="4" type="ORF">FBUS_11230</name>
</gene>
<protein>
    <submittedName>
        <fullName evidence="4">ATP-binding cassette sub-family A member 2</fullName>
    </submittedName>
</protein>
<dbReference type="PANTHER" id="PTHR19229:SF36">
    <property type="entry name" value="ATP-BINDING CASSETTE SUB-FAMILY A MEMBER 2"/>
    <property type="match status" value="1"/>
</dbReference>
<keyword evidence="2" id="KW-0677">Repeat</keyword>
<dbReference type="GO" id="GO:0005524">
    <property type="term" value="F:ATP binding"/>
    <property type="evidence" value="ECO:0007669"/>
    <property type="project" value="UniProtKB-KW"/>
</dbReference>
<name>A0A8E0S1W2_9TREM</name>
<dbReference type="InterPro" id="IPR027417">
    <property type="entry name" value="P-loop_NTPase"/>
</dbReference>
<evidence type="ECO:0000313" key="5">
    <source>
        <dbReference type="Proteomes" id="UP000728185"/>
    </source>
</evidence>
<evidence type="ECO:0000256" key="1">
    <source>
        <dbReference type="ARBA" id="ARBA00022448"/>
    </source>
</evidence>
<dbReference type="GO" id="GO:0016020">
    <property type="term" value="C:membrane"/>
    <property type="evidence" value="ECO:0007669"/>
    <property type="project" value="InterPro"/>
</dbReference>
<keyword evidence="1" id="KW-0813">Transport</keyword>
<dbReference type="GO" id="GO:0140359">
    <property type="term" value="F:ABC-type transporter activity"/>
    <property type="evidence" value="ECO:0007669"/>
    <property type="project" value="InterPro"/>
</dbReference>
<dbReference type="GO" id="GO:0016887">
    <property type="term" value="F:ATP hydrolysis activity"/>
    <property type="evidence" value="ECO:0007669"/>
    <property type="project" value="InterPro"/>
</dbReference>
<reference evidence="4" key="1">
    <citation type="submission" date="2019-05" db="EMBL/GenBank/DDBJ databases">
        <title>Annotation for the trematode Fasciolopsis buski.</title>
        <authorList>
            <person name="Choi Y.-J."/>
        </authorList>
    </citation>
    <scope>NUCLEOTIDE SEQUENCE</scope>
    <source>
        <strain evidence="4">HT</strain>
        <tissue evidence="4">Whole worm</tissue>
    </source>
</reference>
<sequence>MRLFEQLELDCYTNTATNLLPGGDKRKLSVAMALIGSPRLIMLDEPTSGVDPFSRRCIWRVLRDYRPNRVIVLITHYMDEADVLAGAFCTMQSLDSFDIVRNKMNRLFSGAH</sequence>